<dbReference type="PANTHER" id="PTHR11088:SF60">
    <property type="entry name" value="TRNA DIMETHYLALLYLTRANSFERASE"/>
    <property type="match status" value="1"/>
</dbReference>
<dbReference type="Gene3D" id="1.10.20.140">
    <property type="match status" value="1"/>
</dbReference>
<keyword evidence="8 10" id="KW-0460">Magnesium</keyword>
<feature type="binding site" evidence="10">
    <location>
        <begin position="13"/>
        <end position="20"/>
    </location>
    <ligand>
        <name>ATP</name>
        <dbReference type="ChEBI" id="CHEBI:30616"/>
    </ligand>
</feature>
<evidence type="ECO:0000256" key="9">
    <source>
        <dbReference type="ARBA" id="ARBA00049563"/>
    </source>
</evidence>
<comment type="caution">
    <text evidence="14">The sequence shown here is derived from an EMBL/GenBank/DDBJ whole genome shotgun (WGS) entry which is preliminary data.</text>
</comment>
<gene>
    <name evidence="10 14" type="primary">miaA</name>
    <name evidence="14" type="ORF">AAAT34_10025</name>
</gene>
<dbReference type="NCBIfam" id="TIGR00174">
    <property type="entry name" value="miaA"/>
    <property type="match status" value="1"/>
</dbReference>
<evidence type="ECO:0000256" key="10">
    <source>
        <dbReference type="HAMAP-Rule" id="MF_00185"/>
    </source>
</evidence>
<dbReference type="EMBL" id="JBBNFP010000044">
    <property type="protein sequence ID" value="MEQ2487375.1"/>
    <property type="molecule type" value="Genomic_DNA"/>
</dbReference>
<keyword evidence="15" id="KW-1185">Reference proteome</keyword>
<evidence type="ECO:0000256" key="2">
    <source>
        <dbReference type="ARBA" id="ARBA00003213"/>
    </source>
</evidence>
<reference evidence="14 15" key="1">
    <citation type="submission" date="2024-04" db="EMBL/GenBank/DDBJ databases">
        <title>Human intestinal bacterial collection.</title>
        <authorList>
            <person name="Pauvert C."/>
            <person name="Hitch T.C.A."/>
            <person name="Clavel T."/>
        </authorList>
    </citation>
    <scope>NUCLEOTIDE SEQUENCE [LARGE SCALE GENOMIC DNA]</scope>
    <source>
        <strain evidence="14 15">CLA-AA-H145</strain>
    </source>
</reference>
<feature type="binding site" evidence="10">
    <location>
        <begin position="15"/>
        <end position="20"/>
    </location>
    <ligand>
        <name>substrate</name>
    </ligand>
</feature>
<evidence type="ECO:0000256" key="13">
    <source>
        <dbReference type="RuleBase" id="RU003785"/>
    </source>
</evidence>
<feature type="site" description="Interaction with substrate tRNA" evidence="10">
    <location>
        <position position="110"/>
    </location>
</feature>
<comment type="cofactor">
    <cofactor evidence="1 10">
        <name>Mg(2+)</name>
        <dbReference type="ChEBI" id="CHEBI:18420"/>
    </cofactor>
</comment>
<organism evidence="14 15">
    <name type="scientific">Hallella faecis</name>
    <dbReference type="NCBI Taxonomy" id="2841596"/>
    <lineage>
        <taxon>Bacteria</taxon>
        <taxon>Pseudomonadati</taxon>
        <taxon>Bacteroidota</taxon>
        <taxon>Bacteroidia</taxon>
        <taxon>Bacteroidales</taxon>
        <taxon>Prevotellaceae</taxon>
        <taxon>Hallella</taxon>
    </lineage>
</organism>
<evidence type="ECO:0000256" key="3">
    <source>
        <dbReference type="ARBA" id="ARBA00005842"/>
    </source>
</evidence>
<feature type="region of interest" description="Interaction with substrate tRNA" evidence="10">
    <location>
        <begin position="38"/>
        <end position="41"/>
    </location>
</feature>
<feature type="site" description="Interaction with substrate tRNA" evidence="10">
    <location>
        <position position="132"/>
    </location>
</feature>
<evidence type="ECO:0000256" key="6">
    <source>
        <dbReference type="ARBA" id="ARBA00022741"/>
    </source>
</evidence>
<name>A0ABV1FSN0_9BACT</name>
<keyword evidence="5 10" id="KW-0819">tRNA processing</keyword>
<dbReference type="InterPro" id="IPR027417">
    <property type="entry name" value="P-loop_NTPase"/>
</dbReference>
<dbReference type="GO" id="GO:0052381">
    <property type="term" value="F:tRNA dimethylallyltransferase activity"/>
    <property type="evidence" value="ECO:0007669"/>
    <property type="project" value="UniProtKB-EC"/>
</dbReference>
<evidence type="ECO:0000256" key="11">
    <source>
        <dbReference type="RuleBase" id="RU003783"/>
    </source>
</evidence>
<dbReference type="Gene3D" id="3.40.50.300">
    <property type="entry name" value="P-loop containing nucleotide triphosphate hydrolases"/>
    <property type="match status" value="1"/>
</dbReference>
<comment type="caution">
    <text evidence="10">Lacks conserved residue(s) required for the propagation of feature annotation.</text>
</comment>
<dbReference type="InterPro" id="IPR039657">
    <property type="entry name" value="Dimethylallyltransferase"/>
</dbReference>
<evidence type="ECO:0000256" key="7">
    <source>
        <dbReference type="ARBA" id="ARBA00022840"/>
    </source>
</evidence>
<dbReference type="Pfam" id="PF01715">
    <property type="entry name" value="IPPT"/>
    <property type="match status" value="1"/>
</dbReference>
<evidence type="ECO:0000256" key="5">
    <source>
        <dbReference type="ARBA" id="ARBA00022694"/>
    </source>
</evidence>
<dbReference type="PANTHER" id="PTHR11088">
    <property type="entry name" value="TRNA DIMETHYLALLYLTRANSFERASE"/>
    <property type="match status" value="1"/>
</dbReference>
<dbReference type="InterPro" id="IPR018022">
    <property type="entry name" value="IPT"/>
</dbReference>
<dbReference type="HAMAP" id="MF_00185">
    <property type="entry name" value="IPP_trans"/>
    <property type="match status" value="1"/>
</dbReference>
<dbReference type="Proteomes" id="UP001487296">
    <property type="component" value="Unassembled WGS sequence"/>
</dbReference>
<evidence type="ECO:0000256" key="1">
    <source>
        <dbReference type="ARBA" id="ARBA00001946"/>
    </source>
</evidence>
<evidence type="ECO:0000256" key="4">
    <source>
        <dbReference type="ARBA" id="ARBA00022679"/>
    </source>
</evidence>
<evidence type="ECO:0000256" key="12">
    <source>
        <dbReference type="RuleBase" id="RU003784"/>
    </source>
</evidence>
<evidence type="ECO:0000313" key="15">
    <source>
        <dbReference type="Proteomes" id="UP001487296"/>
    </source>
</evidence>
<comment type="function">
    <text evidence="2 10 12">Catalyzes the transfer of a dimethylallyl group onto the adenine at position 37 in tRNAs that read codons beginning with uridine, leading to the formation of N6-(dimethylallyl)adenosine (i(6)A).</text>
</comment>
<accession>A0ABV1FSN0</accession>
<comment type="subunit">
    <text evidence="10">Monomer.</text>
</comment>
<keyword evidence="4 10" id="KW-0808">Transferase</keyword>
<keyword evidence="6 10" id="KW-0547">Nucleotide-binding</keyword>
<protein>
    <recommendedName>
        <fullName evidence="10">tRNA dimethylallyltransferase</fullName>
        <ecNumber evidence="10">2.5.1.75</ecNumber>
    </recommendedName>
    <alternativeName>
        <fullName evidence="10">Dimethylallyl diphosphate:tRNA dimethylallyltransferase</fullName>
        <shortName evidence="10">DMAPP:tRNA dimethylallyltransferase</shortName>
        <shortName evidence="10">DMATase</shortName>
    </alternativeName>
    <alternativeName>
        <fullName evidence="10">Isopentenyl-diphosphate:tRNA isopentenyltransferase</fullName>
        <shortName evidence="10">IPP transferase</shortName>
        <shortName evidence="10">IPPT</shortName>
        <shortName evidence="10">IPTase</shortName>
    </alternativeName>
</protein>
<keyword evidence="7 10" id="KW-0067">ATP-binding</keyword>
<dbReference type="EC" id="2.5.1.75" evidence="10"/>
<comment type="catalytic activity">
    <reaction evidence="9 10 11">
        <text>adenosine(37) in tRNA + dimethylallyl diphosphate = N(6)-dimethylallyladenosine(37) in tRNA + diphosphate</text>
        <dbReference type="Rhea" id="RHEA:26482"/>
        <dbReference type="Rhea" id="RHEA-COMP:10162"/>
        <dbReference type="Rhea" id="RHEA-COMP:10375"/>
        <dbReference type="ChEBI" id="CHEBI:33019"/>
        <dbReference type="ChEBI" id="CHEBI:57623"/>
        <dbReference type="ChEBI" id="CHEBI:74411"/>
        <dbReference type="ChEBI" id="CHEBI:74415"/>
        <dbReference type="EC" id="2.5.1.75"/>
    </reaction>
</comment>
<comment type="similarity">
    <text evidence="3 10 13">Belongs to the IPP transferase family.</text>
</comment>
<proteinExistence type="inferred from homology"/>
<evidence type="ECO:0000256" key="8">
    <source>
        <dbReference type="ARBA" id="ARBA00022842"/>
    </source>
</evidence>
<dbReference type="RefSeq" id="WP_215760470.1">
    <property type="nucleotide sequence ID" value="NZ_JAHKBE010000046.1"/>
</dbReference>
<dbReference type="SUPFAM" id="SSF52540">
    <property type="entry name" value="P-loop containing nucleoside triphosphate hydrolases"/>
    <property type="match status" value="2"/>
</dbReference>
<evidence type="ECO:0000313" key="14">
    <source>
        <dbReference type="EMBL" id="MEQ2487375.1"/>
    </source>
</evidence>
<sequence>MLPTTKNLIVILGPTGVGKSELCIQVAQQLNTPVINADSRQIFAELPIGTAAPTKAQLALAKHYFVGAHHLEDYYSASMFEQEVLALLERLYNGEEDGVPHPNCLMSGGSMMYIDAVCNGIDDIPTVDDETRQTLKQRLADEGLPALVEELKTLDLEHWQIVDRNNPRRVVHALEICHMTGKTYSSFRTKKKKERPFNIIKIGLNRPREEMYDRINKRVLEMVDHGLIDEARALYPKRGLNSLNTVGYKELFAYFDNTISLEEAIRQIQSNSRCYMRKQLTWFKKDTDITWFSPENIEDILNFIHQKTR</sequence>